<proteinExistence type="predicted"/>
<name>A0ABX2RER9_9ACTN</name>
<gene>
    <name evidence="1" type="ORF">HDA35_000632</name>
</gene>
<comment type="caution">
    <text evidence="1">The sequence shown here is derived from an EMBL/GenBank/DDBJ whole genome shotgun (WGS) entry which is preliminary data.</text>
</comment>
<evidence type="ECO:0000313" key="1">
    <source>
        <dbReference type="EMBL" id="NYF54801.1"/>
    </source>
</evidence>
<dbReference type="EMBL" id="JACCCQ010000001">
    <property type="protein sequence ID" value="NYF54801.1"/>
    <property type="molecule type" value="Genomic_DNA"/>
</dbReference>
<organism evidence="1 2">
    <name type="scientific">Micromonospora purpureochromogenes</name>
    <dbReference type="NCBI Taxonomy" id="47872"/>
    <lineage>
        <taxon>Bacteria</taxon>
        <taxon>Bacillati</taxon>
        <taxon>Actinomycetota</taxon>
        <taxon>Actinomycetes</taxon>
        <taxon>Micromonosporales</taxon>
        <taxon>Micromonosporaceae</taxon>
        <taxon>Micromonospora</taxon>
    </lineage>
</organism>
<evidence type="ECO:0000313" key="2">
    <source>
        <dbReference type="Proteomes" id="UP000631553"/>
    </source>
</evidence>
<dbReference type="RefSeq" id="WP_179801452.1">
    <property type="nucleotide sequence ID" value="NZ_JACCCQ010000001.1"/>
</dbReference>
<accession>A0ABX2RER9</accession>
<sequence length="176" mass="18693">MSTLPTLPICGEPATVRIELYTADSLDACAYTCPAHTTHATAVIARAGLDAHPVGVATGVARPCGYVHVYATGTLAEPADQGHPRWCDRDDCQRRGEHRSRARHVNTNRPEAFIVDVALVQALHPAAEPMVNLTSVEGSAAASLVLSIGQARVLRYRLAHLLGMATKAGPNGGRWV</sequence>
<reference evidence="1 2" key="1">
    <citation type="submission" date="2020-07" db="EMBL/GenBank/DDBJ databases">
        <title>Sequencing the genomes of 1000 actinobacteria strains.</title>
        <authorList>
            <person name="Klenk H.-P."/>
        </authorList>
    </citation>
    <scope>NUCLEOTIDE SEQUENCE [LARGE SCALE GENOMIC DNA]</scope>
    <source>
        <strain evidence="1 2">DSM 43814</strain>
    </source>
</reference>
<dbReference type="Proteomes" id="UP000631553">
    <property type="component" value="Unassembled WGS sequence"/>
</dbReference>
<protein>
    <submittedName>
        <fullName evidence="1">Uncharacterized protein</fullName>
    </submittedName>
</protein>
<keyword evidence="2" id="KW-1185">Reference proteome</keyword>